<dbReference type="Gene3D" id="3.30.920.30">
    <property type="entry name" value="Hypothetical protein"/>
    <property type="match status" value="1"/>
</dbReference>
<dbReference type="GO" id="GO:0003729">
    <property type="term" value="F:mRNA binding"/>
    <property type="evidence" value="ECO:0007669"/>
    <property type="project" value="InterPro"/>
</dbReference>
<keyword evidence="3" id="KW-0540">Nuclease</keyword>
<gene>
    <name evidence="9" type="ORF">H8696_08050</name>
</gene>
<evidence type="ECO:0000256" key="1">
    <source>
        <dbReference type="ARBA" id="ARBA00006620"/>
    </source>
</evidence>
<evidence type="ECO:0000256" key="3">
    <source>
        <dbReference type="ARBA" id="ARBA00022722"/>
    </source>
</evidence>
<reference evidence="9" key="1">
    <citation type="submission" date="2020-08" db="EMBL/GenBank/DDBJ databases">
        <title>Genome public.</title>
        <authorList>
            <person name="Liu C."/>
            <person name="Sun Q."/>
        </authorList>
    </citation>
    <scope>NUCLEOTIDE SEQUENCE</scope>
    <source>
        <strain evidence="9">NSJ-53</strain>
    </source>
</reference>
<evidence type="ECO:0000313" key="10">
    <source>
        <dbReference type="Proteomes" id="UP000623172"/>
    </source>
</evidence>
<evidence type="ECO:0000256" key="4">
    <source>
        <dbReference type="ARBA" id="ARBA00022759"/>
    </source>
</evidence>
<dbReference type="InterPro" id="IPR012933">
    <property type="entry name" value="HicA_mRNA_interferase"/>
</dbReference>
<comment type="caution">
    <text evidence="9">The sequence shown here is derived from an EMBL/GenBank/DDBJ whole genome shotgun (WGS) entry which is preliminary data.</text>
</comment>
<dbReference type="GO" id="GO:0004519">
    <property type="term" value="F:endonuclease activity"/>
    <property type="evidence" value="ECO:0007669"/>
    <property type="project" value="UniProtKB-KW"/>
</dbReference>
<evidence type="ECO:0000256" key="5">
    <source>
        <dbReference type="ARBA" id="ARBA00022801"/>
    </source>
</evidence>
<comment type="similarity">
    <text evidence="1">Belongs to the HicA mRNA interferase family.</text>
</comment>
<evidence type="ECO:0000256" key="2">
    <source>
        <dbReference type="ARBA" id="ARBA00022649"/>
    </source>
</evidence>
<evidence type="ECO:0000313" key="9">
    <source>
        <dbReference type="EMBL" id="MBC8531796.1"/>
    </source>
</evidence>
<organism evidence="9 10">
    <name type="scientific">Gehongia tenuis</name>
    <dbReference type="NCBI Taxonomy" id="2763655"/>
    <lineage>
        <taxon>Bacteria</taxon>
        <taxon>Bacillati</taxon>
        <taxon>Bacillota</taxon>
        <taxon>Clostridia</taxon>
        <taxon>Christensenellales</taxon>
        <taxon>Christensenellaceae</taxon>
        <taxon>Gehongia</taxon>
    </lineage>
</organism>
<keyword evidence="6" id="KW-0694">RNA-binding</keyword>
<keyword evidence="2" id="KW-1277">Toxin-antitoxin system</keyword>
<dbReference type="Proteomes" id="UP000623172">
    <property type="component" value="Unassembled WGS sequence"/>
</dbReference>
<dbReference type="EMBL" id="JACRSR010000003">
    <property type="protein sequence ID" value="MBC8531796.1"/>
    <property type="molecule type" value="Genomic_DNA"/>
</dbReference>
<keyword evidence="5" id="KW-0378">Hydrolase</keyword>
<dbReference type="SUPFAM" id="SSF54786">
    <property type="entry name" value="YcfA/nrd intein domain"/>
    <property type="match status" value="1"/>
</dbReference>
<keyword evidence="10" id="KW-1185">Reference proteome</keyword>
<dbReference type="AlphaFoldDB" id="A0A926D559"/>
<dbReference type="InterPro" id="IPR038570">
    <property type="entry name" value="HicA_sf"/>
</dbReference>
<dbReference type="GO" id="GO:0016787">
    <property type="term" value="F:hydrolase activity"/>
    <property type="evidence" value="ECO:0007669"/>
    <property type="project" value="UniProtKB-KW"/>
</dbReference>
<protein>
    <submittedName>
        <fullName evidence="9">Type II toxin-antitoxin system HicA family toxin</fullName>
    </submittedName>
</protein>
<name>A0A926D559_9FIRM</name>
<sequence>MTERELIRLLRQNGWELQEGKRHSMATNPRVPGVKIPIPRHKGDIPIGTVNSILKDAGLK</sequence>
<keyword evidence="4" id="KW-0255">Endonuclease</keyword>
<dbReference type="RefSeq" id="WP_249316425.1">
    <property type="nucleotide sequence ID" value="NZ_JACRSR010000003.1"/>
</dbReference>
<evidence type="ECO:0000256" key="6">
    <source>
        <dbReference type="ARBA" id="ARBA00022884"/>
    </source>
</evidence>
<dbReference type="Pfam" id="PF07927">
    <property type="entry name" value="HicA_toxin"/>
    <property type="match status" value="1"/>
</dbReference>
<proteinExistence type="inferred from homology"/>
<accession>A0A926D559</accession>
<keyword evidence="7" id="KW-0346">Stress response</keyword>
<evidence type="ECO:0000256" key="7">
    <source>
        <dbReference type="ARBA" id="ARBA00023016"/>
    </source>
</evidence>
<evidence type="ECO:0000256" key="8">
    <source>
        <dbReference type="SAM" id="MobiDB-lite"/>
    </source>
</evidence>
<feature type="region of interest" description="Disordered" evidence="8">
    <location>
        <begin position="20"/>
        <end position="41"/>
    </location>
</feature>